<dbReference type="AlphaFoldDB" id="A0AAW2JX56"/>
<evidence type="ECO:0000256" key="1">
    <source>
        <dbReference type="SAM" id="MobiDB-lite"/>
    </source>
</evidence>
<name>A0AAW2JX56_SESRA</name>
<gene>
    <name evidence="2" type="ORF">Sradi_6556000</name>
</gene>
<accession>A0AAW2JX56</accession>
<feature type="region of interest" description="Disordered" evidence="1">
    <location>
        <begin position="55"/>
        <end position="77"/>
    </location>
</feature>
<protein>
    <submittedName>
        <fullName evidence="2">Uncharacterized protein</fullName>
    </submittedName>
</protein>
<dbReference type="EMBL" id="JACGWJ010000031">
    <property type="protein sequence ID" value="KAL0298962.1"/>
    <property type="molecule type" value="Genomic_DNA"/>
</dbReference>
<reference evidence="2" key="2">
    <citation type="journal article" date="2024" name="Plant">
        <title>Genomic evolution and insights into agronomic trait innovations of Sesamum species.</title>
        <authorList>
            <person name="Miao H."/>
            <person name="Wang L."/>
            <person name="Qu L."/>
            <person name="Liu H."/>
            <person name="Sun Y."/>
            <person name="Le M."/>
            <person name="Wang Q."/>
            <person name="Wei S."/>
            <person name="Zheng Y."/>
            <person name="Lin W."/>
            <person name="Duan Y."/>
            <person name="Cao H."/>
            <person name="Xiong S."/>
            <person name="Wang X."/>
            <person name="Wei L."/>
            <person name="Li C."/>
            <person name="Ma Q."/>
            <person name="Ju M."/>
            <person name="Zhao R."/>
            <person name="Li G."/>
            <person name="Mu C."/>
            <person name="Tian Q."/>
            <person name="Mei H."/>
            <person name="Zhang T."/>
            <person name="Gao T."/>
            <person name="Zhang H."/>
        </authorList>
    </citation>
    <scope>NUCLEOTIDE SEQUENCE</scope>
    <source>
        <strain evidence="2">G02</strain>
    </source>
</reference>
<organism evidence="2">
    <name type="scientific">Sesamum radiatum</name>
    <name type="common">Black benniseed</name>
    <dbReference type="NCBI Taxonomy" id="300843"/>
    <lineage>
        <taxon>Eukaryota</taxon>
        <taxon>Viridiplantae</taxon>
        <taxon>Streptophyta</taxon>
        <taxon>Embryophyta</taxon>
        <taxon>Tracheophyta</taxon>
        <taxon>Spermatophyta</taxon>
        <taxon>Magnoliopsida</taxon>
        <taxon>eudicotyledons</taxon>
        <taxon>Gunneridae</taxon>
        <taxon>Pentapetalae</taxon>
        <taxon>asterids</taxon>
        <taxon>lamiids</taxon>
        <taxon>Lamiales</taxon>
        <taxon>Pedaliaceae</taxon>
        <taxon>Sesamum</taxon>
    </lineage>
</organism>
<comment type="caution">
    <text evidence="2">The sequence shown here is derived from an EMBL/GenBank/DDBJ whole genome shotgun (WGS) entry which is preliminary data.</text>
</comment>
<sequence length="77" mass="8663">MTVPGPPRLVDPLTKPPRLRTFSEYKPRSCRLYQDGSPRISLALASGMTVLGPPRLTDLMTEPPRLSTLSEYKPWPK</sequence>
<proteinExistence type="predicted"/>
<reference evidence="2" key="1">
    <citation type="submission" date="2020-06" db="EMBL/GenBank/DDBJ databases">
        <authorList>
            <person name="Li T."/>
            <person name="Hu X."/>
            <person name="Zhang T."/>
            <person name="Song X."/>
            <person name="Zhang H."/>
            <person name="Dai N."/>
            <person name="Sheng W."/>
            <person name="Hou X."/>
            <person name="Wei L."/>
        </authorList>
    </citation>
    <scope>NUCLEOTIDE SEQUENCE</scope>
    <source>
        <strain evidence="2">G02</strain>
        <tissue evidence="2">Leaf</tissue>
    </source>
</reference>
<evidence type="ECO:0000313" key="2">
    <source>
        <dbReference type="EMBL" id="KAL0298962.1"/>
    </source>
</evidence>